<dbReference type="InterPro" id="IPR008490">
    <property type="entry name" value="Transposase_InsH_N"/>
</dbReference>
<dbReference type="AlphaFoldDB" id="A0A841RI73"/>
<protein>
    <submittedName>
        <fullName evidence="2">Transposase</fullName>
    </submittedName>
</protein>
<feature type="domain" description="Transposase InsH N-terminal" evidence="1">
    <location>
        <begin position="18"/>
        <end position="110"/>
    </location>
</feature>
<evidence type="ECO:0000313" key="3">
    <source>
        <dbReference type="Proteomes" id="UP000587760"/>
    </source>
</evidence>
<evidence type="ECO:0000313" key="2">
    <source>
        <dbReference type="EMBL" id="MBB6482700.1"/>
    </source>
</evidence>
<dbReference type="Pfam" id="PF05598">
    <property type="entry name" value="DUF772"/>
    <property type="match status" value="1"/>
</dbReference>
<name>A0A841RI73_9SPIO</name>
<sequence>MARYKYYSYDQQLMIPVNLKNQILPDTFEHTLNRVIDSLDLSVFNNKYANDETGAPAYDPAILLKVVLFAYSRGIISSRKIARLCEENIVCMALAADTKPHFTTIADFISS</sequence>
<feature type="non-terminal residue" evidence="2">
    <location>
        <position position="111"/>
    </location>
</feature>
<dbReference type="RefSeq" id="WP_184748935.1">
    <property type="nucleotide sequence ID" value="NZ_JACHGJ010000017.1"/>
</dbReference>
<proteinExistence type="predicted"/>
<gene>
    <name evidence="2" type="ORF">HNR50_004405</name>
</gene>
<reference evidence="2 3" key="1">
    <citation type="submission" date="2020-08" db="EMBL/GenBank/DDBJ databases">
        <title>Genomic Encyclopedia of Type Strains, Phase IV (KMG-IV): sequencing the most valuable type-strain genomes for metagenomic binning, comparative biology and taxonomic classification.</title>
        <authorList>
            <person name="Goeker M."/>
        </authorList>
    </citation>
    <scope>NUCLEOTIDE SEQUENCE [LARGE SCALE GENOMIC DNA]</scope>
    <source>
        <strain evidence="2 3">DSM 2461</strain>
    </source>
</reference>
<organism evidence="2 3">
    <name type="scientific">Spirochaeta isovalerica</name>
    <dbReference type="NCBI Taxonomy" id="150"/>
    <lineage>
        <taxon>Bacteria</taxon>
        <taxon>Pseudomonadati</taxon>
        <taxon>Spirochaetota</taxon>
        <taxon>Spirochaetia</taxon>
        <taxon>Spirochaetales</taxon>
        <taxon>Spirochaetaceae</taxon>
        <taxon>Spirochaeta</taxon>
    </lineage>
</organism>
<dbReference type="PANTHER" id="PTHR33408">
    <property type="entry name" value="TRANSPOSASE"/>
    <property type="match status" value="1"/>
</dbReference>
<evidence type="ECO:0000259" key="1">
    <source>
        <dbReference type="Pfam" id="PF05598"/>
    </source>
</evidence>
<keyword evidence="3" id="KW-1185">Reference proteome</keyword>
<dbReference type="Proteomes" id="UP000587760">
    <property type="component" value="Unassembled WGS sequence"/>
</dbReference>
<accession>A0A841RI73</accession>
<comment type="caution">
    <text evidence="2">The sequence shown here is derived from an EMBL/GenBank/DDBJ whole genome shotgun (WGS) entry which is preliminary data.</text>
</comment>
<dbReference type="EMBL" id="JACHGJ010000017">
    <property type="protein sequence ID" value="MBB6482700.1"/>
    <property type="molecule type" value="Genomic_DNA"/>
</dbReference>